<dbReference type="GO" id="GO:0047580">
    <property type="term" value="F:4-hydroxyproline epimerase activity"/>
    <property type="evidence" value="ECO:0007669"/>
    <property type="project" value="TreeGrafter"/>
</dbReference>
<dbReference type="Pfam" id="PF05544">
    <property type="entry name" value="Pro_racemase"/>
    <property type="match status" value="1"/>
</dbReference>
<dbReference type="RefSeq" id="WP_091999439.1">
    <property type="nucleotide sequence ID" value="NZ_FMYQ01000017.1"/>
</dbReference>
<dbReference type="AlphaFoldDB" id="A0A1G6TJL2"/>
<dbReference type="OrthoDB" id="181267at2"/>
<dbReference type="EMBL" id="FMYQ01000017">
    <property type="protein sequence ID" value="SDD28515.1"/>
    <property type="molecule type" value="Genomic_DNA"/>
</dbReference>
<evidence type="ECO:0000256" key="1">
    <source>
        <dbReference type="ARBA" id="ARBA00007529"/>
    </source>
</evidence>
<evidence type="ECO:0000313" key="3">
    <source>
        <dbReference type="Proteomes" id="UP000198908"/>
    </source>
</evidence>
<name>A0A1G6TJL2_9BURK</name>
<dbReference type="SUPFAM" id="SSF54506">
    <property type="entry name" value="Diaminopimelate epimerase-like"/>
    <property type="match status" value="1"/>
</dbReference>
<dbReference type="InterPro" id="IPR008794">
    <property type="entry name" value="Pro_racemase_fam"/>
</dbReference>
<reference evidence="3" key="1">
    <citation type="submission" date="2016-09" db="EMBL/GenBank/DDBJ databases">
        <authorList>
            <person name="Varghese N."/>
            <person name="Submissions S."/>
        </authorList>
    </citation>
    <scope>NUCLEOTIDE SEQUENCE [LARGE SCALE GENOMIC DNA]</scope>
    <source>
        <strain evidence="3">TNe-862</strain>
    </source>
</reference>
<dbReference type="PANTHER" id="PTHR33442:SF5">
    <property type="entry name" value="BIFUNCTIONAL TRANS-3-HYDROXY-L-PROLINE DEHYDRATASE_2-EPIMERASE"/>
    <property type="match status" value="1"/>
</dbReference>
<dbReference type="PIRSF" id="PIRSF029792">
    <property type="entry name" value="Pro_racemase"/>
    <property type="match status" value="1"/>
</dbReference>
<dbReference type="STRING" id="416944.SAMN05421548_11742"/>
<dbReference type="PANTHER" id="PTHR33442">
    <property type="entry name" value="TRANS-3-HYDROXY-L-PROLINE DEHYDRATASE"/>
    <property type="match status" value="1"/>
</dbReference>
<sequence>MAHSSALPHQALEWLARSERQPCVAVDSHTGGNPTRIVLSGIDLPADVGTVDVARAWLRDHADFWRTRLVHEPRGGGLTCAVLPIETTEDDCDIGAVILEPGSYPPMCGHCMIGFASVIVEMDLLPHAWNEDHTHAAFRIRTPAGPVGIEARKEDGKFTTVTLTNVESFTAGRHDHVVNGVKASVELLYGGDYYISVDADTIGLSLDRSNATEIVRVARELRASYTEGGVRDPLSGDTLDVYQVLFYQHDPASTARVKIVVVAPPGVIDRSPCGTGSSAVFAKFVTEGLLKPEDTLTTQSIIGSTFTVTAKQVRDTPGRRFITPALTGRAYINGFLTIAADADDEFADGFAPL</sequence>
<gene>
    <name evidence="2" type="ORF">SAMN05421548_11742</name>
</gene>
<protein>
    <submittedName>
        <fullName evidence="2">Proline racemase</fullName>
    </submittedName>
</protein>
<proteinExistence type="inferred from homology"/>
<dbReference type="Gene3D" id="3.10.310.10">
    <property type="entry name" value="Diaminopimelate Epimerase, Chain A, domain 1"/>
    <property type="match status" value="2"/>
</dbReference>
<comment type="similarity">
    <text evidence="1">Belongs to the proline racemase family.</text>
</comment>
<dbReference type="SFLD" id="SFLDS00028">
    <property type="entry name" value="Proline_Racemase"/>
    <property type="match status" value="1"/>
</dbReference>
<evidence type="ECO:0000313" key="2">
    <source>
        <dbReference type="EMBL" id="SDD28515.1"/>
    </source>
</evidence>
<organism evidence="2 3">
    <name type="scientific">Paraburkholderia lycopersici</name>
    <dbReference type="NCBI Taxonomy" id="416944"/>
    <lineage>
        <taxon>Bacteria</taxon>
        <taxon>Pseudomonadati</taxon>
        <taxon>Pseudomonadota</taxon>
        <taxon>Betaproteobacteria</taxon>
        <taxon>Burkholderiales</taxon>
        <taxon>Burkholderiaceae</taxon>
        <taxon>Paraburkholderia</taxon>
    </lineage>
</organism>
<accession>A0A1G6TJL2</accession>
<dbReference type="Proteomes" id="UP000198908">
    <property type="component" value="Unassembled WGS sequence"/>
</dbReference>
<keyword evidence="3" id="KW-1185">Reference proteome</keyword>